<dbReference type="EMBL" id="BTFZ01000011">
    <property type="protein sequence ID" value="GMM37071.1"/>
    <property type="molecule type" value="Genomic_DNA"/>
</dbReference>
<evidence type="ECO:0000313" key="2">
    <source>
        <dbReference type="Proteomes" id="UP001360560"/>
    </source>
</evidence>
<protein>
    <submittedName>
        <fullName evidence="1">Uncharacterized protein</fullName>
    </submittedName>
</protein>
<evidence type="ECO:0000313" key="1">
    <source>
        <dbReference type="EMBL" id="GMM37071.1"/>
    </source>
</evidence>
<sequence length="61" mass="7338">MEEVVPKEKTRRATDEIEVKFHVKLKFKKFGIKPCKLEHSHEKFSCYSPNYAVLNRYSTKY</sequence>
<dbReference type="GeneID" id="90075046"/>
<gene>
    <name evidence="1" type="ORF">DASC09_043960</name>
</gene>
<name>A0AAV5QR97_9ASCO</name>
<proteinExistence type="predicted"/>
<reference evidence="1 2" key="1">
    <citation type="journal article" date="2023" name="Elife">
        <title>Identification of key yeast species and microbe-microbe interactions impacting larval growth of Drosophila in the wild.</title>
        <authorList>
            <person name="Mure A."/>
            <person name="Sugiura Y."/>
            <person name="Maeda R."/>
            <person name="Honda K."/>
            <person name="Sakurai N."/>
            <person name="Takahashi Y."/>
            <person name="Watada M."/>
            <person name="Katoh T."/>
            <person name="Gotoh A."/>
            <person name="Gotoh Y."/>
            <person name="Taniguchi I."/>
            <person name="Nakamura K."/>
            <person name="Hayashi T."/>
            <person name="Katayama T."/>
            <person name="Uemura T."/>
            <person name="Hattori Y."/>
        </authorList>
    </citation>
    <scope>NUCLEOTIDE SEQUENCE [LARGE SCALE GENOMIC DNA]</scope>
    <source>
        <strain evidence="1 2">SC-9</strain>
    </source>
</reference>
<accession>A0AAV5QR97</accession>
<keyword evidence="2" id="KW-1185">Reference proteome</keyword>
<dbReference type="Proteomes" id="UP001360560">
    <property type="component" value="Unassembled WGS sequence"/>
</dbReference>
<dbReference type="RefSeq" id="XP_064854067.1">
    <property type="nucleotide sequence ID" value="XM_064997995.1"/>
</dbReference>
<dbReference type="AlphaFoldDB" id="A0AAV5QR97"/>
<organism evidence="1 2">
    <name type="scientific">Saccharomycopsis crataegensis</name>
    <dbReference type="NCBI Taxonomy" id="43959"/>
    <lineage>
        <taxon>Eukaryota</taxon>
        <taxon>Fungi</taxon>
        <taxon>Dikarya</taxon>
        <taxon>Ascomycota</taxon>
        <taxon>Saccharomycotina</taxon>
        <taxon>Saccharomycetes</taxon>
        <taxon>Saccharomycopsidaceae</taxon>
        <taxon>Saccharomycopsis</taxon>
    </lineage>
</organism>
<comment type="caution">
    <text evidence="1">The sequence shown here is derived from an EMBL/GenBank/DDBJ whole genome shotgun (WGS) entry which is preliminary data.</text>
</comment>